<protein>
    <recommendedName>
        <fullName evidence="5">Phosphatidylserine decarboxylase</fullName>
    </recommendedName>
</protein>
<feature type="domain" description="DUF1254" evidence="2">
    <location>
        <begin position="56"/>
        <end position="186"/>
    </location>
</feature>
<dbReference type="InterPro" id="IPR037050">
    <property type="entry name" value="DUF1254_sf"/>
</dbReference>
<dbReference type="RefSeq" id="WP_184959495.1">
    <property type="nucleotide sequence ID" value="NZ_MOAM01000024.1"/>
</dbReference>
<sequence length="452" mass="49396">MSMAEDIHQTVAQGQQDWAFSVGVQLVVWGLPIVECWKYRLGKVVGHDAQAQGQAINAFQHMRSLSTRASSKFVNSATDFLYSTAVLDLHQGPLVLTAPDFHQRWYGLQVLDPYMETLANLGTRTYGRQLPSVVIANRRDQQRVPAQATVIYSDSDFLYVVGRIAAGDHEDLSAVNALQDGLRLTPLHGADQPGFDLAQVTPGSCAPLRAGDSTCPAELAFFEELGAVLKFVPPSASEGLLLGLMADVGISVENGFAHKSLPPAVREGLARAVVQATAILQGKVFERGELNNGWKLPGAIGNYGHDYILRALVSLHGIWANVPEESLYFMAWTDCEGNLLHGDNQYEIRFEAGQLPPVEAFWSISYYDDQGRLTDNPQDKYTVNSLYHQLQANADGSTSVFIGKAPVAPPFAGNWLPSHSGYFNLNLRCYNPGPALLSGQYRVAPIVRIQGQ</sequence>
<dbReference type="InterPro" id="IPR010621">
    <property type="entry name" value="DUF1214"/>
</dbReference>
<evidence type="ECO:0000259" key="1">
    <source>
        <dbReference type="Pfam" id="PF06742"/>
    </source>
</evidence>
<dbReference type="Pfam" id="PF06742">
    <property type="entry name" value="DUF1214"/>
    <property type="match status" value="1"/>
</dbReference>
<dbReference type="InterPro" id="IPR010679">
    <property type="entry name" value="DUF1254"/>
</dbReference>
<dbReference type="EMBL" id="MOAM01000024">
    <property type="protein sequence ID" value="ROL70530.1"/>
    <property type="molecule type" value="Genomic_DNA"/>
</dbReference>
<evidence type="ECO:0000259" key="2">
    <source>
        <dbReference type="Pfam" id="PF06863"/>
    </source>
</evidence>
<name>A0A423DG52_9PSED</name>
<evidence type="ECO:0000313" key="4">
    <source>
        <dbReference type="Proteomes" id="UP000285286"/>
    </source>
</evidence>
<reference evidence="3 4" key="1">
    <citation type="submission" date="2016-10" db="EMBL/GenBank/DDBJ databases">
        <title>Comparative genome analysis of multiple Pseudomonas spp. focuses on biocontrol and plant growth promoting traits.</title>
        <authorList>
            <person name="Tao X.-Y."/>
            <person name="Taylor C.G."/>
        </authorList>
    </citation>
    <scope>NUCLEOTIDE SEQUENCE [LARGE SCALE GENOMIC DNA]</scope>
    <source>
        <strain evidence="3 4">15D11</strain>
    </source>
</reference>
<dbReference type="InterPro" id="IPR037049">
    <property type="entry name" value="DUF1214_C_sf"/>
</dbReference>
<dbReference type="PANTHER" id="PTHR36509">
    <property type="entry name" value="BLL3101 PROTEIN"/>
    <property type="match status" value="1"/>
</dbReference>
<dbReference type="SUPFAM" id="SSF160935">
    <property type="entry name" value="VPA0735-like"/>
    <property type="match status" value="1"/>
</dbReference>
<accession>A0A423DG52</accession>
<proteinExistence type="predicted"/>
<dbReference type="Gene3D" id="2.60.40.1610">
    <property type="entry name" value="Domain of unknown function DUF1254"/>
    <property type="match status" value="1"/>
</dbReference>
<comment type="caution">
    <text evidence="3">The sequence shown here is derived from an EMBL/GenBank/DDBJ whole genome shotgun (WGS) entry which is preliminary data.</text>
</comment>
<feature type="domain" description="DUF1214" evidence="1">
    <location>
        <begin position="325"/>
        <end position="433"/>
    </location>
</feature>
<keyword evidence="4" id="KW-1185">Reference proteome</keyword>
<dbReference type="PANTHER" id="PTHR36509:SF2">
    <property type="entry name" value="BLL3101 PROTEIN"/>
    <property type="match status" value="1"/>
</dbReference>
<dbReference type="Pfam" id="PF06863">
    <property type="entry name" value="DUF1254"/>
    <property type="match status" value="1"/>
</dbReference>
<gene>
    <name evidence="3" type="ORF">BHU25_15800</name>
</gene>
<evidence type="ECO:0008006" key="5">
    <source>
        <dbReference type="Google" id="ProtNLM"/>
    </source>
</evidence>
<dbReference type="Proteomes" id="UP000285286">
    <property type="component" value="Unassembled WGS sequence"/>
</dbReference>
<dbReference type="Gene3D" id="2.60.120.600">
    <property type="entry name" value="Domain of unknown function DUF1214, C-terminal domain"/>
    <property type="match status" value="1"/>
</dbReference>
<dbReference type="AlphaFoldDB" id="A0A423DG52"/>
<evidence type="ECO:0000313" key="3">
    <source>
        <dbReference type="EMBL" id="ROL70530.1"/>
    </source>
</evidence>
<organism evidence="3 4">
    <name type="scientific">Pseudomonas vranovensis</name>
    <dbReference type="NCBI Taxonomy" id="321661"/>
    <lineage>
        <taxon>Bacteria</taxon>
        <taxon>Pseudomonadati</taxon>
        <taxon>Pseudomonadota</taxon>
        <taxon>Gammaproteobacteria</taxon>
        <taxon>Pseudomonadales</taxon>
        <taxon>Pseudomonadaceae</taxon>
        <taxon>Pseudomonas</taxon>
    </lineage>
</organism>